<proteinExistence type="predicted"/>
<accession>A0A975ERI1</accession>
<protein>
    <recommendedName>
        <fullName evidence="3">Alpha/beta hydrolase family protein</fullName>
    </recommendedName>
</protein>
<dbReference type="RefSeq" id="WP_209357495.1">
    <property type="nucleotide sequence ID" value="NZ_CP060010.1"/>
</dbReference>
<dbReference type="Proteomes" id="UP000665026">
    <property type="component" value="Chromosome"/>
</dbReference>
<sequence length="542" mass="60409">MRVFLWFFSFLVLVGCVDTEETPATEKPASAAFEYSAFMQTRERKPQQVSEPPIQLSVARAICRDAIELDRSLVRVLAKHGRPQAWRHTGQAEWAYWKVAENASGIESITIFHNRAGRIRNVAFMGPDGVFGGASYWMDANEYCVPGVLFDQRPRAEKISESKQYLDWQSQKPADLSSSTTARNIFSVATGFQTAKRGPSDSKGAVYYFGGHSTARPTPITDNVVPPYVVSLNSKGWDVYRANPPIKYRNSSSRSLLVENMNRLAAEAKAEGYRKVVFIGQSFGGWNILRASENAQFDKYIAVVPATFGMAKNARNRSKWESSMLEIVPMSQKSRVSGLVFLFEGDEFYTPRVQDGVANARYQNVSVVDRPAGFNGHGASWLDAFDYVYGDCLARYLTSPGRGFSCPKKSLSLRDHRWMTNKTHLEQGGATLVDANEARSILQGNTIAGRAGSDLINVFFANKQQMLVEFRSGYNNGDVQRVPFGLNGSTLCARAAYFQQNGSNGCYSLYKWPRENLYIAVAEHGGIVFRGQLLPGNPRNLR</sequence>
<dbReference type="EMBL" id="CP060010">
    <property type="protein sequence ID" value="QTN36799.1"/>
    <property type="molecule type" value="Genomic_DNA"/>
</dbReference>
<dbReference type="SUPFAM" id="SSF53474">
    <property type="entry name" value="alpha/beta-Hydrolases"/>
    <property type="match status" value="1"/>
</dbReference>
<evidence type="ECO:0000313" key="2">
    <source>
        <dbReference type="Proteomes" id="UP000665026"/>
    </source>
</evidence>
<evidence type="ECO:0000313" key="1">
    <source>
        <dbReference type="EMBL" id="QTN36799.1"/>
    </source>
</evidence>
<dbReference type="InterPro" id="IPR029058">
    <property type="entry name" value="AB_hydrolase_fold"/>
</dbReference>
<dbReference type="Gene3D" id="3.40.50.1820">
    <property type="entry name" value="alpha/beta hydrolase"/>
    <property type="match status" value="1"/>
</dbReference>
<dbReference type="KEGG" id="cact:HZ995_04595"/>
<evidence type="ECO:0008006" key="3">
    <source>
        <dbReference type="Google" id="ProtNLM"/>
    </source>
</evidence>
<dbReference type="AlphaFoldDB" id="A0A975ERI1"/>
<gene>
    <name evidence="1" type="ORF">HZ995_04595</name>
</gene>
<organism evidence="1 2">
    <name type="scientific">Cognatishimia activa</name>
    <dbReference type="NCBI Taxonomy" id="1715691"/>
    <lineage>
        <taxon>Bacteria</taxon>
        <taxon>Pseudomonadati</taxon>
        <taxon>Pseudomonadota</taxon>
        <taxon>Alphaproteobacteria</taxon>
        <taxon>Rhodobacterales</taxon>
        <taxon>Paracoccaceae</taxon>
        <taxon>Cognatishimia</taxon>
    </lineage>
</organism>
<reference evidence="1" key="1">
    <citation type="submission" date="2020-07" db="EMBL/GenBank/DDBJ databases">
        <title>Genome sequences of bacteria associated with the marine, planktonic diatom Thalassiosira profunda strain ECT2AJA-044.</title>
        <authorList>
            <person name="Gargas C.B."/>
            <person name="Roberts W.R."/>
            <person name="Alverson A.J."/>
        </authorList>
    </citation>
    <scope>NUCLEOTIDE SEQUENCE</scope>
    <source>
        <strain evidence="1">ECT2AJA-044</strain>
    </source>
</reference>
<dbReference type="PROSITE" id="PS51257">
    <property type="entry name" value="PROKAR_LIPOPROTEIN"/>
    <property type="match status" value="1"/>
</dbReference>
<name>A0A975ERI1_9RHOB</name>